<feature type="signal peptide" evidence="1">
    <location>
        <begin position="1"/>
        <end position="22"/>
    </location>
</feature>
<keyword evidence="1" id="KW-0732">Signal</keyword>
<evidence type="ECO:0000313" key="3">
    <source>
        <dbReference type="Proteomes" id="UP000287651"/>
    </source>
</evidence>
<sequence length="94" mass="10666">MRASSASYWILTFLSHIKSLSCVAGWSSTQMVDGQSDCELWSLQPLILSHSWRRSAMHLPHQPPANESSGYYSSEQFKKAPFWANYDPRNASDV</sequence>
<dbReference type="AlphaFoldDB" id="A0A426YY84"/>
<comment type="caution">
    <text evidence="2">The sequence shown here is derived from an EMBL/GenBank/DDBJ whole genome shotgun (WGS) entry which is preliminary data.</text>
</comment>
<accession>A0A426YY84</accession>
<proteinExistence type="predicted"/>
<protein>
    <recommendedName>
        <fullName evidence="4">Secreted protein</fullName>
    </recommendedName>
</protein>
<dbReference type="EMBL" id="AMZH03009505">
    <property type="protein sequence ID" value="RRT56706.1"/>
    <property type="molecule type" value="Genomic_DNA"/>
</dbReference>
<gene>
    <name evidence="2" type="ORF">B296_00041777</name>
</gene>
<dbReference type="Proteomes" id="UP000287651">
    <property type="component" value="Unassembled WGS sequence"/>
</dbReference>
<evidence type="ECO:0008006" key="4">
    <source>
        <dbReference type="Google" id="ProtNLM"/>
    </source>
</evidence>
<evidence type="ECO:0000313" key="2">
    <source>
        <dbReference type="EMBL" id="RRT56706.1"/>
    </source>
</evidence>
<organism evidence="2 3">
    <name type="scientific">Ensete ventricosum</name>
    <name type="common">Abyssinian banana</name>
    <name type="synonym">Musa ensete</name>
    <dbReference type="NCBI Taxonomy" id="4639"/>
    <lineage>
        <taxon>Eukaryota</taxon>
        <taxon>Viridiplantae</taxon>
        <taxon>Streptophyta</taxon>
        <taxon>Embryophyta</taxon>
        <taxon>Tracheophyta</taxon>
        <taxon>Spermatophyta</taxon>
        <taxon>Magnoliopsida</taxon>
        <taxon>Liliopsida</taxon>
        <taxon>Zingiberales</taxon>
        <taxon>Musaceae</taxon>
        <taxon>Ensete</taxon>
    </lineage>
</organism>
<evidence type="ECO:0000256" key="1">
    <source>
        <dbReference type="SAM" id="SignalP"/>
    </source>
</evidence>
<name>A0A426YY84_ENSVE</name>
<feature type="chain" id="PRO_5019502846" description="Secreted protein" evidence="1">
    <location>
        <begin position="23"/>
        <end position="94"/>
    </location>
</feature>
<reference evidence="2 3" key="1">
    <citation type="journal article" date="2014" name="Agronomy (Basel)">
        <title>A Draft Genome Sequence for Ensete ventricosum, the Drought-Tolerant Tree Against Hunger.</title>
        <authorList>
            <person name="Harrison J."/>
            <person name="Moore K.A."/>
            <person name="Paszkiewicz K."/>
            <person name="Jones T."/>
            <person name="Grant M."/>
            <person name="Ambacheew D."/>
            <person name="Muzemil S."/>
            <person name="Studholme D.J."/>
        </authorList>
    </citation>
    <scope>NUCLEOTIDE SEQUENCE [LARGE SCALE GENOMIC DNA]</scope>
</reference>